<dbReference type="EMBL" id="CP036434">
    <property type="protein sequence ID" value="QDV09525.1"/>
    <property type="molecule type" value="Genomic_DNA"/>
</dbReference>
<dbReference type="SUPFAM" id="SSF51004">
    <property type="entry name" value="C-terminal (heme d1) domain of cytochrome cd1-nitrite reductase"/>
    <property type="match status" value="1"/>
</dbReference>
<dbReference type="InterPro" id="IPR051200">
    <property type="entry name" value="Host-pathogen_enzymatic-act"/>
</dbReference>
<evidence type="ECO:0000256" key="1">
    <source>
        <dbReference type="SAM" id="SignalP"/>
    </source>
</evidence>
<keyword evidence="3" id="KW-1185">Reference proteome</keyword>
<evidence type="ECO:0000313" key="2">
    <source>
        <dbReference type="EMBL" id="QDV09525.1"/>
    </source>
</evidence>
<dbReference type="PANTHER" id="PTHR47197:SF3">
    <property type="entry name" value="DIHYDRO-HEME D1 DEHYDROGENASE"/>
    <property type="match status" value="1"/>
</dbReference>
<keyword evidence="1" id="KW-0732">Signal</keyword>
<accession>A0A518EZK4</accession>
<dbReference type="PANTHER" id="PTHR47197">
    <property type="entry name" value="PROTEIN NIRF"/>
    <property type="match status" value="1"/>
</dbReference>
<evidence type="ECO:0008006" key="4">
    <source>
        <dbReference type="Google" id="ProtNLM"/>
    </source>
</evidence>
<feature type="chain" id="PRO_5022213610" description="SbsA Ig-like domain-containing protein" evidence="1">
    <location>
        <begin position="23"/>
        <end position="1061"/>
    </location>
</feature>
<dbReference type="RefSeq" id="WP_145204032.1">
    <property type="nucleotide sequence ID" value="NZ_CP036434.1"/>
</dbReference>
<sequence length="1061" mass="109468" precursor="true">MRHASVLVSPRTLLFLALLAVASCSSDDGGSTGGGTGPGTGNPPTELLLNEVSNGFGQLLPHRVLRPGTADVVAIRSLADIRENVFRGNPILPTVTFPTAAITPDGTAGNHYLYASFSEAIDPLDVLTGTGNGLEGAITVTAIDSVTGATFEVPGRAFVGGQTVILESGQTTLQTWVTFDSGTGALVPNPAVPEAVGFPGVGSSLLNGETLVSSSTVVFVADDDADLATFDPFPGGVTIRFRASTALVAASGVPLREPLLASVTVGSDLQTPELQSTPPPVNAPLITPGNGDVDVPPDTHVRMEFTESVQPYSLGQIQGQGLPLPSSAVSLTAGPASGPITFPFTVRPVGPFDLTVYDLIPSFAFPGRGDEPLNCGGYSAVSVALAAGQVEDLSNRPDPASGGQSSGPNVNTRSVNTFFEIGEGVGIVNAPVAPDSIYVGRRGTIPGLSVLDLNGFGQSTGNPVSSTPYPLEGESRFPYDPNYLQNPTVRPLLTPGTCTIDGGSAGVFTLTLDSNLSSILAGAPTLSDVSDVHLAHALDAVFRNAPPPFGCASGGGNVCHLAGIKILSITTDPAAPSTIQPEVGALAGQFSPGYENLISWAPHPNPPRLTFPPLCLAPFLASSEPTSVDVLADGTGSNLLVPGNPFPDPVAETPPTGLLTLEQNQFFVGPSFGQTTSQLCRPFQIGQQLGHFLYVIDRPRSEVVVLNSNTMHVIGRIAVMDPVSMAVGPNLDLLAVTDQLADAVTLIDINPASAQFHEVIREVQVGNSPRGLAFEPTNEDLLVCNELGNSLSIISLGNLAVRKTVNLALDGPFELAVTPRMTAFSFQRDVYFSYLLDRAGACAVFESGPGGVNGWGFDTVIGTLPFQFQAPKAIQIDPLNLDASVYIAHEGPIDLSTGAPGSLGDGALSRLHLSSAQTGSVVLGQSSTPGLRDLVFEVAQSLGQGTGALSGIPVDLAFDNQRNLGGTRGPSSTFSAGVPIPGNHKATVRVETQIGSVPRNTSTPSFLFVAIPESLAPGGGVIDVLHLDVPGSPLFDTNPYADGVQSIPAPGVAVLSDYFRQ</sequence>
<evidence type="ECO:0000313" key="3">
    <source>
        <dbReference type="Proteomes" id="UP000320390"/>
    </source>
</evidence>
<reference evidence="2 3" key="1">
    <citation type="submission" date="2019-02" db="EMBL/GenBank/DDBJ databases">
        <title>Deep-cultivation of Planctomycetes and their phenomic and genomic characterization uncovers novel biology.</title>
        <authorList>
            <person name="Wiegand S."/>
            <person name="Jogler M."/>
            <person name="Boedeker C."/>
            <person name="Pinto D."/>
            <person name="Vollmers J."/>
            <person name="Rivas-Marin E."/>
            <person name="Kohn T."/>
            <person name="Peeters S.H."/>
            <person name="Heuer A."/>
            <person name="Rast P."/>
            <person name="Oberbeckmann S."/>
            <person name="Bunk B."/>
            <person name="Jeske O."/>
            <person name="Meyerdierks A."/>
            <person name="Storesund J.E."/>
            <person name="Kallscheuer N."/>
            <person name="Luecker S."/>
            <person name="Lage O.M."/>
            <person name="Pohl T."/>
            <person name="Merkel B.J."/>
            <person name="Hornburger P."/>
            <person name="Mueller R.-W."/>
            <person name="Bruemmer F."/>
            <person name="Labrenz M."/>
            <person name="Spormann A.M."/>
            <person name="Op den Camp H."/>
            <person name="Overmann J."/>
            <person name="Amann R."/>
            <person name="Jetten M.S.M."/>
            <person name="Mascher T."/>
            <person name="Medema M.H."/>
            <person name="Devos D.P."/>
            <person name="Kaster A.-K."/>
            <person name="Ovreas L."/>
            <person name="Rohde M."/>
            <person name="Galperin M.Y."/>
            <person name="Jogler C."/>
        </authorList>
    </citation>
    <scope>NUCLEOTIDE SEQUENCE [LARGE SCALE GENOMIC DNA]</scope>
    <source>
        <strain evidence="2 3">Poly30</strain>
    </source>
</reference>
<protein>
    <recommendedName>
        <fullName evidence="4">SbsA Ig-like domain-containing protein</fullName>
    </recommendedName>
</protein>
<dbReference type="InterPro" id="IPR011048">
    <property type="entry name" value="Haem_d1_sf"/>
</dbReference>
<organism evidence="2 3">
    <name type="scientific">Saltatorellus ferox</name>
    <dbReference type="NCBI Taxonomy" id="2528018"/>
    <lineage>
        <taxon>Bacteria</taxon>
        <taxon>Pseudomonadati</taxon>
        <taxon>Planctomycetota</taxon>
        <taxon>Planctomycetia</taxon>
        <taxon>Planctomycetia incertae sedis</taxon>
        <taxon>Saltatorellus</taxon>
    </lineage>
</organism>
<dbReference type="OrthoDB" id="233210at2"/>
<gene>
    <name evidence="2" type="ORF">Poly30_50830</name>
</gene>
<name>A0A518EZK4_9BACT</name>
<dbReference type="Proteomes" id="UP000320390">
    <property type="component" value="Chromosome"/>
</dbReference>
<feature type="signal peptide" evidence="1">
    <location>
        <begin position="1"/>
        <end position="22"/>
    </location>
</feature>
<dbReference type="PROSITE" id="PS51257">
    <property type="entry name" value="PROKAR_LIPOPROTEIN"/>
    <property type="match status" value="1"/>
</dbReference>
<dbReference type="InterPro" id="IPR015943">
    <property type="entry name" value="WD40/YVTN_repeat-like_dom_sf"/>
</dbReference>
<dbReference type="Gene3D" id="2.130.10.10">
    <property type="entry name" value="YVTN repeat-like/Quinoprotein amine dehydrogenase"/>
    <property type="match status" value="1"/>
</dbReference>
<dbReference type="AlphaFoldDB" id="A0A518EZK4"/>
<proteinExistence type="predicted"/>